<comment type="catalytic activity">
    <reaction evidence="5">
        <text>glucuronate acceptor + UDP-alpha-D-glucuronate = acceptor beta-D-glucuronoside + UDP + H(+)</text>
        <dbReference type="Rhea" id="RHEA:21032"/>
        <dbReference type="ChEBI" id="CHEBI:15378"/>
        <dbReference type="ChEBI" id="CHEBI:58052"/>
        <dbReference type="ChEBI" id="CHEBI:58223"/>
        <dbReference type="ChEBI" id="CHEBI:132367"/>
        <dbReference type="ChEBI" id="CHEBI:132368"/>
        <dbReference type="EC" id="2.4.1.17"/>
    </reaction>
</comment>
<gene>
    <name evidence="6" type="ORF">KGM_205683</name>
</gene>
<dbReference type="EC" id="2.4.1.17" evidence="5"/>
<keyword evidence="7" id="KW-1185">Reference proteome</keyword>
<dbReference type="KEGG" id="dpl:KGM_205683"/>
<dbReference type="InParanoid" id="A0A212FLF4"/>
<dbReference type="STRING" id="278856.A0A212FLF4"/>
<keyword evidence="3 4" id="KW-0808">Transferase</keyword>
<sequence length="423" mass="49172">MTFEDIREGCKFFVSLFQLQFETEAVQEVISKNEKFDLILIESIVRPALAYSYVFKAPVILVSSFTAVFSNNKIIGSPTHPLLYPICFRNRLYNLSFAEKIHQLYLHYMYEYADYLNEKEESNILRKIFGSEFPSLHELGNNVDMLLLNIHSLWADNQPVAPNVIYMGGIHQLPRKELPKDLKSYLDSSKSGVIYVSFGTNVLSNMIPEKQIVAIINVLSKLPYDVLWKWDGDSLPLTSTNIRTSKWFPQSDLLRHPAIKLFITQAGLQSTDEAITAEVPLIAFPMLADQWFNAEKYEKFNIGIKLHILSFTEKQLETAIDDVINNKSYRRNIIKLRHLMRDQPETPLNRTIWWIEHVLRHGGAKHLRSPAANMSYIDYFEVKLMLFILLLITVFILAFILVLKCFTKFIIRFFSNKNKIKYN</sequence>
<evidence type="ECO:0000256" key="2">
    <source>
        <dbReference type="ARBA" id="ARBA00022676"/>
    </source>
</evidence>
<dbReference type="InterPro" id="IPR002213">
    <property type="entry name" value="UDP_glucos_trans"/>
</dbReference>
<evidence type="ECO:0000256" key="4">
    <source>
        <dbReference type="RuleBase" id="RU003718"/>
    </source>
</evidence>
<dbReference type="InterPro" id="IPR035595">
    <property type="entry name" value="UDP_glycos_trans_CS"/>
</dbReference>
<dbReference type="PANTHER" id="PTHR48043">
    <property type="entry name" value="EG:EG0003.4 PROTEIN-RELATED"/>
    <property type="match status" value="1"/>
</dbReference>
<reference evidence="6 7" key="1">
    <citation type="journal article" date="2011" name="Cell">
        <title>The monarch butterfly genome yields insights into long-distance migration.</title>
        <authorList>
            <person name="Zhan S."/>
            <person name="Merlin C."/>
            <person name="Boore J.L."/>
            <person name="Reppert S.M."/>
        </authorList>
    </citation>
    <scope>NUCLEOTIDE SEQUENCE [LARGE SCALE GENOMIC DNA]</scope>
    <source>
        <strain evidence="6">F-2</strain>
    </source>
</reference>
<dbReference type="GO" id="GO:0016020">
    <property type="term" value="C:membrane"/>
    <property type="evidence" value="ECO:0007669"/>
    <property type="project" value="UniProtKB-SubCell"/>
</dbReference>
<keyword evidence="5" id="KW-0812">Transmembrane</keyword>
<name>A0A212FLF4_DANPL</name>
<comment type="similarity">
    <text evidence="1 4">Belongs to the UDP-glycosyltransferase family.</text>
</comment>
<organism evidence="6 7">
    <name type="scientific">Danaus plexippus plexippus</name>
    <dbReference type="NCBI Taxonomy" id="278856"/>
    <lineage>
        <taxon>Eukaryota</taxon>
        <taxon>Metazoa</taxon>
        <taxon>Ecdysozoa</taxon>
        <taxon>Arthropoda</taxon>
        <taxon>Hexapoda</taxon>
        <taxon>Insecta</taxon>
        <taxon>Pterygota</taxon>
        <taxon>Neoptera</taxon>
        <taxon>Endopterygota</taxon>
        <taxon>Lepidoptera</taxon>
        <taxon>Glossata</taxon>
        <taxon>Ditrysia</taxon>
        <taxon>Papilionoidea</taxon>
        <taxon>Nymphalidae</taxon>
        <taxon>Danainae</taxon>
        <taxon>Danaini</taxon>
        <taxon>Danaina</taxon>
        <taxon>Danaus</taxon>
        <taxon>Danaus</taxon>
    </lineage>
</organism>
<evidence type="ECO:0000256" key="3">
    <source>
        <dbReference type="ARBA" id="ARBA00022679"/>
    </source>
</evidence>
<dbReference type="GO" id="GO:0015020">
    <property type="term" value="F:glucuronosyltransferase activity"/>
    <property type="evidence" value="ECO:0007669"/>
    <property type="project" value="UniProtKB-EC"/>
</dbReference>
<keyword evidence="5" id="KW-1133">Transmembrane helix</keyword>
<keyword evidence="5" id="KW-0472">Membrane</keyword>
<evidence type="ECO:0000313" key="6">
    <source>
        <dbReference type="EMBL" id="OWR54574.1"/>
    </source>
</evidence>
<dbReference type="PANTHER" id="PTHR48043:SF145">
    <property type="entry name" value="FI06409P-RELATED"/>
    <property type="match status" value="1"/>
</dbReference>
<comment type="subcellular location">
    <subcellularLocation>
        <location evidence="5">Membrane</location>
        <topology evidence="5">Single-pass membrane protein</topology>
    </subcellularLocation>
</comment>
<dbReference type="PROSITE" id="PS00375">
    <property type="entry name" value="UDPGT"/>
    <property type="match status" value="1"/>
</dbReference>
<comment type="caution">
    <text evidence="6">The sequence shown here is derived from an EMBL/GenBank/DDBJ whole genome shotgun (WGS) entry which is preliminary data.</text>
</comment>
<protein>
    <recommendedName>
        <fullName evidence="5">UDP-glucuronosyltransferase</fullName>
        <ecNumber evidence="5">2.4.1.17</ecNumber>
    </recommendedName>
</protein>
<accession>A0A212FLF4</accession>
<dbReference type="Gene3D" id="3.40.50.2000">
    <property type="entry name" value="Glycogen Phosphorylase B"/>
    <property type="match status" value="1"/>
</dbReference>
<keyword evidence="2 4" id="KW-0328">Glycosyltransferase</keyword>
<evidence type="ECO:0000256" key="5">
    <source>
        <dbReference type="RuleBase" id="RU362059"/>
    </source>
</evidence>
<proteinExistence type="inferred from homology"/>
<evidence type="ECO:0000256" key="1">
    <source>
        <dbReference type="ARBA" id="ARBA00009995"/>
    </source>
</evidence>
<dbReference type="CDD" id="cd03784">
    <property type="entry name" value="GT1_Gtf-like"/>
    <property type="match status" value="1"/>
</dbReference>
<dbReference type="SUPFAM" id="SSF53756">
    <property type="entry name" value="UDP-Glycosyltransferase/glycogen phosphorylase"/>
    <property type="match status" value="1"/>
</dbReference>
<dbReference type="AlphaFoldDB" id="A0A212FLF4"/>
<feature type="transmembrane region" description="Helical" evidence="5">
    <location>
        <begin position="384"/>
        <end position="411"/>
    </location>
</feature>
<dbReference type="FunFam" id="3.40.50.2000:FF:000021">
    <property type="entry name" value="UDP-glucuronosyltransferase"/>
    <property type="match status" value="1"/>
</dbReference>
<dbReference type="eggNOG" id="KOG1192">
    <property type="taxonomic scope" value="Eukaryota"/>
</dbReference>
<dbReference type="EMBL" id="AGBW02007777">
    <property type="protein sequence ID" value="OWR54574.1"/>
    <property type="molecule type" value="Genomic_DNA"/>
</dbReference>
<evidence type="ECO:0000313" key="7">
    <source>
        <dbReference type="Proteomes" id="UP000007151"/>
    </source>
</evidence>
<dbReference type="Pfam" id="PF00201">
    <property type="entry name" value="UDPGT"/>
    <property type="match status" value="1"/>
</dbReference>
<dbReference type="Proteomes" id="UP000007151">
    <property type="component" value="Unassembled WGS sequence"/>
</dbReference>
<dbReference type="InterPro" id="IPR050271">
    <property type="entry name" value="UDP-glycosyltransferase"/>
</dbReference>